<evidence type="ECO:0000256" key="5">
    <source>
        <dbReference type="ARBA" id="ARBA00023136"/>
    </source>
</evidence>
<dbReference type="Gene3D" id="3.30.70.1230">
    <property type="entry name" value="Nucleotide cyclase"/>
    <property type="match status" value="1"/>
</dbReference>
<dbReference type="GO" id="GO:0004383">
    <property type="term" value="F:guanylate cyclase activity"/>
    <property type="evidence" value="ECO:0007669"/>
    <property type="project" value="TreeGrafter"/>
</dbReference>
<dbReference type="GO" id="GO:0000166">
    <property type="term" value="F:nucleotide binding"/>
    <property type="evidence" value="ECO:0007669"/>
    <property type="project" value="UniProtKB-KW"/>
</dbReference>
<feature type="transmembrane region" description="Helical" evidence="7">
    <location>
        <begin position="378"/>
        <end position="400"/>
    </location>
</feature>
<dbReference type="GO" id="GO:0001653">
    <property type="term" value="F:peptide receptor activity"/>
    <property type="evidence" value="ECO:0007669"/>
    <property type="project" value="TreeGrafter"/>
</dbReference>
<dbReference type="InterPro" id="IPR013587">
    <property type="entry name" value="Nitrate/nitrite_sensing"/>
</dbReference>
<feature type="domain" description="Guanylate cyclase" evidence="8">
    <location>
        <begin position="458"/>
        <end position="588"/>
    </location>
</feature>
<dbReference type="PROSITE" id="PS50125">
    <property type="entry name" value="GUANYLATE_CYCLASE_2"/>
    <property type="match status" value="1"/>
</dbReference>
<dbReference type="GO" id="GO:0035556">
    <property type="term" value="P:intracellular signal transduction"/>
    <property type="evidence" value="ECO:0007669"/>
    <property type="project" value="InterPro"/>
</dbReference>
<dbReference type="EMBL" id="CACVKT020007413">
    <property type="protein sequence ID" value="CAC5407352.1"/>
    <property type="molecule type" value="Genomic_DNA"/>
</dbReference>
<dbReference type="Pfam" id="PF08376">
    <property type="entry name" value="NIT"/>
    <property type="match status" value="1"/>
</dbReference>
<keyword evidence="3" id="KW-0547">Nucleotide-binding</keyword>
<dbReference type="Pfam" id="PF00211">
    <property type="entry name" value="Guanylate_cyc"/>
    <property type="match status" value="1"/>
</dbReference>
<protein>
    <recommendedName>
        <fullName evidence="8">Guanylate cyclase domain-containing protein</fullName>
    </recommendedName>
</protein>
<evidence type="ECO:0000313" key="9">
    <source>
        <dbReference type="EMBL" id="CAC5407352.1"/>
    </source>
</evidence>
<sequence>MAALNNKIIPIEISMRSLKSEAAGPRGRRYSISTRSSSTFSQSDLNEAIMNMLHSAPNQSCRNICVGNPITVIGQRKQMAKMLAVVLFPLLILSTITAVDFSKSLSSYINTNEIADKIDFGVQLGGFLLALQKERDMSSFYLSKIGFDSKRELLLAYPETDGALDNLSSWPVSTSNKQKEFQSREHFVNFLNRHRYELDSNNATATDEISFYSQTIEIFIKWMYDSVSELDTGTIWKTLVGYQELIIASEYIGRERGYGIYYYATGAFMDRKHYLLFMESQDSAKTHFESARMYSVTAYDIFHTFLDAQNQTLRVINDLREDIKANNSSVLEGSLEKAKWWYANMSIYMNVMKYAQKMLTAKINNLLKNNSNADMKEMIIAGVIFSGIVIISPVIIFFVYKLTSNIQKYSLSIAKKTKAVNREKKQSEAVLFQMLPRTVAEDLKQNGSFNAEHFPECTIFQSDMVGFTQLSSNSSPFQVTDMLNTLFSCFDDRISIYDTYKVETVGDGYMVVSGVPRRNGVRHASEIATLSLDLLYHVNKLELPHLSGERYKIRIGCHSGPVVAGVVGSKNPRYCLFGSTVRIVALMESSGETNKIQVSHSTYSLLSAIGGFEMEERQTMTVFMKDELKKHGCSQTTFWLLQKDFQVWEGYSTISEASSFGSSL</sequence>
<dbReference type="InterPro" id="IPR001054">
    <property type="entry name" value="A/G_cyclase"/>
</dbReference>
<proteinExistence type="predicted"/>
<evidence type="ECO:0000256" key="6">
    <source>
        <dbReference type="ARBA" id="ARBA00023239"/>
    </source>
</evidence>
<dbReference type="SUPFAM" id="SSF55073">
    <property type="entry name" value="Nucleotide cyclase"/>
    <property type="match status" value="1"/>
</dbReference>
<keyword evidence="2 7" id="KW-0812">Transmembrane</keyword>
<evidence type="ECO:0000256" key="4">
    <source>
        <dbReference type="ARBA" id="ARBA00022989"/>
    </source>
</evidence>
<dbReference type="CDD" id="cd07302">
    <property type="entry name" value="CHD"/>
    <property type="match status" value="1"/>
</dbReference>
<dbReference type="InterPro" id="IPR050401">
    <property type="entry name" value="Cyclic_nucleotide_synthase"/>
</dbReference>
<dbReference type="GO" id="GO:0005886">
    <property type="term" value="C:plasma membrane"/>
    <property type="evidence" value="ECO:0007669"/>
    <property type="project" value="TreeGrafter"/>
</dbReference>
<dbReference type="FunFam" id="3.30.70.1230:FF:000030">
    <property type="entry name" value="Si:ch211-215j19.12"/>
    <property type="match status" value="1"/>
</dbReference>
<accession>A0A6J8DIV8</accession>
<keyword evidence="5 7" id="KW-0472">Membrane</keyword>
<dbReference type="PANTHER" id="PTHR11920:SF501">
    <property type="entry name" value="GUANYLATE CYCLASE 32E"/>
    <property type="match status" value="1"/>
</dbReference>
<dbReference type="InterPro" id="IPR029787">
    <property type="entry name" value="Nucleotide_cyclase"/>
</dbReference>
<dbReference type="GO" id="GO:0007168">
    <property type="term" value="P:receptor guanylyl cyclase signaling pathway"/>
    <property type="evidence" value="ECO:0007669"/>
    <property type="project" value="TreeGrafter"/>
</dbReference>
<evidence type="ECO:0000313" key="10">
    <source>
        <dbReference type="Proteomes" id="UP000507470"/>
    </source>
</evidence>
<evidence type="ECO:0000259" key="8">
    <source>
        <dbReference type="PROSITE" id="PS50125"/>
    </source>
</evidence>
<keyword evidence="4 7" id="KW-1133">Transmembrane helix</keyword>
<dbReference type="PANTHER" id="PTHR11920">
    <property type="entry name" value="GUANYLYL CYCLASE"/>
    <property type="match status" value="1"/>
</dbReference>
<dbReference type="AlphaFoldDB" id="A0A6J8DIV8"/>
<gene>
    <name evidence="9" type="ORF">MCOR_40838</name>
</gene>
<evidence type="ECO:0000256" key="3">
    <source>
        <dbReference type="ARBA" id="ARBA00022741"/>
    </source>
</evidence>
<dbReference type="SMART" id="SM00044">
    <property type="entry name" value="CYCc"/>
    <property type="match status" value="1"/>
</dbReference>
<evidence type="ECO:0000256" key="7">
    <source>
        <dbReference type="SAM" id="Phobius"/>
    </source>
</evidence>
<dbReference type="GO" id="GO:0004016">
    <property type="term" value="F:adenylate cyclase activity"/>
    <property type="evidence" value="ECO:0007669"/>
    <property type="project" value="TreeGrafter"/>
</dbReference>
<dbReference type="Proteomes" id="UP000507470">
    <property type="component" value="Unassembled WGS sequence"/>
</dbReference>
<reference evidence="9 10" key="1">
    <citation type="submission" date="2020-06" db="EMBL/GenBank/DDBJ databases">
        <authorList>
            <person name="Li R."/>
            <person name="Bekaert M."/>
        </authorList>
    </citation>
    <scope>NUCLEOTIDE SEQUENCE [LARGE SCALE GENOMIC DNA]</scope>
    <source>
        <strain evidence="10">wild</strain>
    </source>
</reference>
<organism evidence="9 10">
    <name type="scientific">Mytilus coruscus</name>
    <name type="common">Sea mussel</name>
    <dbReference type="NCBI Taxonomy" id="42192"/>
    <lineage>
        <taxon>Eukaryota</taxon>
        <taxon>Metazoa</taxon>
        <taxon>Spiralia</taxon>
        <taxon>Lophotrochozoa</taxon>
        <taxon>Mollusca</taxon>
        <taxon>Bivalvia</taxon>
        <taxon>Autobranchia</taxon>
        <taxon>Pteriomorphia</taxon>
        <taxon>Mytilida</taxon>
        <taxon>Mytiloidea</taxon>
        <taxon>Mytilidae</taxon>
        <taxon>Mytilinae</taxon>
        <taxon>Mytilus</taxon>
    </lineage>
</organism>
<comment type="subcellular location">
    <subcellularLocation>
        <location evidence="1">Membrane</location>
    </subcellularLocation>
</comment>
<evidence type="ECO:0000256" key="2">
    <source>
        <dbReference type="ARBA" id="ARBA00022692"/>
    </source>
</evidence>
<keyword evidence="6" id="KW-0456">Lyase</keyword>
<feature type="transmembrane region" description="Helical" evidence="7">
    <location>
        <begin position="82"/>
        <end position="101"/>
    </location>
</feature>
<dbReference type="Gene3D" id="6.10.250.780">
    <property type="match status" value="1"/>
</dbReference>
<name>A0A6J8DIV8_MYTCO</name>
<evidence type="ECO:0000256" key="1">
    <source>
        <dbReference type="ARBA" id="ARBA00004370"/>
    </source>
</evidence>
<keyword evidence="10" id="KW-1185">Reference proteome</keyword>
<dbReference type="OrthoDB" id="6088671at2759"/>